<evidence type="ECO:0000256" key="1">
    <source>
        <dbReference type="SAM" id="MobiDB-lite"/>
    </source>
</evidence>
<feature type="region of interest" description="Disordered" evidence="1">
    <location>
        <begin position="80"/>
        <end position="143"/>
    </location>
</feature>
<feature type="region of interest" description="Disordered" evidence="1">
    <location>
        <begin position="1"/>
        <end position="22"/>
    </location>
</feature>
<feature type="compositionally biased region" description="Basic residues" evidence="1">
    <location>
        <begin position="121"/>
        <end position="143"/>
    </location>
</feature>
<gene>
    <name evidence="2" type="ORF">HXX76_003561</name>
</gene>
<sequence length="143" mass="15304">MTAGQAVSFTRHAGECPSRADLGGSRMIGAQTGFTVPFEVACTASGKLTFRVTSASCDEPNTWKQNSVTFTVSSACTAPECATTPAAPPSPPSPPAPPDVPEDHDHHDHDHDHHHENLPPPKRRPPPRRAPPRKVVHGKFGQH</sequence>
<dbReference type="EMBL" id="JAEHOC010000006">
    <property type="protein sequence ID" value="KAG2440704.1"/>
    <property type="molecule type" value="Genomic_DNA"/>
</dbReference>
<evidence type="ECO:0000313" key="2">
    <source>
        <dbReference type="EMBL" id="KAG2440704.1"/>
    </source>
</evidence>
<comment type="caution">
    <text evidence="2">The sequence shown here is derived from an EMBL/GenBank/DDBJ whole genome shotgun (WGS) entry which is preliminary data.</text>
</comment>
<proteinExistence type="predicted"/>
<evidence type="ECO:0000313" key="3">
    <source>
        <dbReference type="Proteomes" id="UP000650467"/>
    </source>
</evidence>
<feature type="compositionally biased region" description="Pro residues" evidence="1">
    <location>
        <begin position="86"/>
        <end position="99"/>
    </location>
</feature>
<reference evidence="2" key="1">
    <citation type="journal article" date="2020" name="bioRxiv">
        <title>Comparative genomics of Chlamydomonas.</title>
        <authorList>
            <person name="Craig R.J."/>
            <person name="Hasan A.R."/>
            <person name="Ness R.W."/>
            <person name="Keightley P.D."/>
        </authorList>
    </citation>
    <scope>NUCLEOTIDE SEQUENCE</scope>
    <source>
        <strain evidence="2">SAG 7.73</strain>
    </source>
</reference>
<keyword evidence="3" id="KW-1185">Reference proteome</keyword>
<dbReference type="Proteomes" id="UP000650467">
    <property type="component" value="Unassembled WGS sequence"/>
</dbReference>
<feature type="compositionally biased region" description="Basic and acidic residues" evidence="1">
    <location>
        <begin position="101"/>
        <end position="117"/>
    </location>
</feature>
<protein>
    <submittedName>
        <fullName evidence="2">Uncharacterized protein</fullName>
    </submittedName>
</protein>
<organism evidence="2 3">
    <name type="scientific">Chlamydomonas incerta</name>
    <dbReference type="NCBI Taxonomy" id="51695"/>
    <lineage>
        <taxon>Eukaryota</taxon>
        <taxon>Viridiplantae</taxon>
        <taxon>Chlorophyta</taxon>
        <taxon>core chlorophytes</taxon>
        <taxon>Chlorophyceae</taxon>
        <taxon>CS clade</taxon>
        <taxon>Chlamydomonadales</taxon>
        <taxon>Chlamydomonadaceae</taxon>
        <taxon>Chlamydomonas</taxon>
    </lineage>
</organism>
<name>A0A835THY6_CHLIN</name>
<dbReference type="AlphaFoldDB" id="A0A835THY6"/>
<dbReference type="OrthoDB" id="10523204at2759"/>
<accession>A0A835THY6</accession>